<feature type="region of interest" description="Disordered" evidence="1">
    <location>
        <begin position="44"/>
        <end position="67"/>
    </location>
</feature>
<accession>A0A8J2LJ25</accession>
<reference evidence="2" key="1">
    <citation type="submission" date="2021-06" db="EMBL/GenBank/DDBJ databases">
        <authorList>
            <person name="Hodson N. C."/>
            <person name="Mongue J. A."/>
            <person name="Jaron S. K."/>
        </authorList>
    </citation>
    <scope>NUCLEOTIDE SEQUENCE</scope>
</reference>
<gene>
    <name evidence="2" type="ORF">AFUS01_LOCUS42474</name>
</gene>
<feature type="compositionally biased region" description="Polar residues" evidence="1">
    <location>
        <begin position="45"/>
        <end position="63"/>
    </location>
</feature>
<organism evidence="2 3">
    <name type="scientific">Allacma fusca</name>
    <dbReference type="NCBI Taxonomy" id="39272"/>
    <lineage>
        <taxon>Eukaryota</taxon>
        <taxon>Metazoa</taxon>
        <taxon>Ecdysozoa</taxon>
        <taxon>Arthropoda</taxon>
        <taxon>Hexapoda</taxon>
        <taxon>Collembola</taxon>
        <taxon>Symphypleona</taxon>
        <taxon>Sminthuridae</taxon>
        <taxon>Allacma</taxon>
    </lineage>
</organism>
<evidence type="ECO:0000256" key="1">
    <source>
        <dbReference type="SAM" id="MobiDB-lite"/>
    </source>
</evidence>
<comment type="caution">
    <text evidence="2">The sequence shown here is derived from an EMBL/GenBank/DDBJ whole genome shotgun (WGS) entry which is preliminary data.</text>
</comment>
<sequence length="150" mass="17158">MTEWNLEIDIIRKIQIEGKNVAMGYRPNIKTNVQQQMERAGIHVENNSAVSESQGSEPSTSRPRSVITLNIERLKPSYTDKLASSDSKDFSEKGVAYPKRVPQPTIVASSEEDTEPEVYSQDITNKVYEEKEKIRTGLDQDLDNHWKEIY</sequence>
<proteinExistence type="predicted"/>
<evidence type="ECO:0000313" key="3">
    <source>
        <dbReference type="Proteomes" id="UP000708208"/>
    </source>
</evidence>
<dbReference type="Proteomes" id="UP000708208">
    <property type="component" value="Unassembled WGS sequence"/>
</dbReference>
<protein>
    <submittedName>
        <fullName evidence="2">Uncharacterized protein</fullName>
    </submittedName>
</protein>
<dbReference type="EMBL" id="CAJVCH010567040">
    <property type="protein sequence ID" value="CAG7832808.1"/>
    <property type="molecule type" value="Genomic_DNA"/>
</dbReference>
<dbReference type="AlphaFoldDB" id="A0A8J2LJ25"/>
<feature type="region of interest" description="Disordered" evidence="1">
    <location>
        <begin position="80"/>
        <end position="124"/>
    </location>
</feature>
<keyword evidence="3" id="KW-1185">Reference proteome</keyword>
<name>A0A8J2LJ25_9HEXA</name>
<evidence type="ECO:0000313" key="2">
    <source>
        <dbReference type="EMBL" id="CAG7832808.1"/>
    </source>
</evidence>